<dbReference type="InterPro" id="IPR005122">
    <property type="entry name" value="Uracil-DNA_glycosylase-like"/>
</dbReference>
<dbReference type="InterPro" id="IPR036895">
    <property type="entry name" value="Uracil-DNA_glycosylase-like_sf"/>
</dbReference>
<dbReference type="PROSITE" id="PS00130">
    <property type="entry name" value="U_DNA_GLYCOSYLASE"/>
    <property type="match status" value="1"/>
</dbReference>
<dbReference type="PANTHER" id="PTHR11264:SF0">
    <property type="entry name" value="URACIL-DNA GLYCOSYLASE"/>
    <property type="match status" value="1"/>
</dbReference>
<dbReference type="OrthoDB" id="10031947at2759"/>
<dbReference type="EMBL" id="MNPJ01000019">
    <property type="protein sequence ID" value="OQS54534.1"/>
    <property type="molecule type" value="Genomic_DNA"/>
</dbReference>
<dbReference type="GO" id="GO:0097510">
    <property type="term" value="P:base-excision repair, AP site formation via deaminated base removal"/>
    <property type="evidence" value="ECO:0007669"/>
    <property type="project" value="TreeGrafter"/>
</dbReference>
<dbReference type="Gene3D" id="3.40.470.10">
    <property type="entry name" value="Uracil-DNA glycosylase-like domain"/>
    <property type="match status" value="1"/>
</dbReference>
<dbReference type="AlphaFoldDB" id="A0A1W0E5K4"/>
<dbReference type="Pfam" id="PF03167">
    <property type="entry name" value="UDG"/>
    <property type="match status" value="1"/>
</dbReference>
<dbReference type="CDD" id="cd10027">
    <property type="entry name" value="UDG-F1-like"/>
    <property type="match status" value="1"/>
</dbReference>
<evidence type="ECO:0000256" key="3">
    <source>
        <dbReference type="ARBA" id="ARBA00022801"/>
    </source>
</evidence>
<name>A0A1W0E5K4_9MICR</name>
<dbReference type="GO" id="GO:0004844">
    <property type="term" value="F:uracil DNA N-glycosylase activity"/>
    <property type="evidence" value="ECO:0007669"/>
    <property type="project" value="UniProtKB-UniRule"/>
</dbReference>
<evidence type="ECO:0000256" key="4">
    <source>
        <dbReference type="ARBA" id="ARBA00023204"/>
    </source>
</evidence>
<dbReference type="Proteomes" id="UP000192758">
    <property type="component" value="Unassembled WGS sequence"/>
</dbReference>
<evidence type="ECO:0000313" key="8">
    <source>
        <dbReference type="EMBL" id="OQS54534.1"/>
    </source>
</evidence>
<gene>
    <name evidence="8" type="primary">ung</name>
    <name evidence="8" type="ORF">EHP00_40</name>
</gene>
<evidence type="ECO:0000259" key="7">
    <source>
        <dbReference type="SMART" id="SM00986"/>
    </source>
</evidence>
<dbReference type="SUPFAM" id="SSF52141">
    <property type="entry name" value="Uracil-DNA glycosylase-like"/>
    <property type="match status" value="1"/>
</dbReference>
<dbReference type="PANTHER" id="PTHR11264">
    <property type="entry name" value="URACIL-DNA GLYCOSYLASE"/>
    <property type="match status" value="1"/>
</dbReference>
<comment type="catalytic activity">
    <reaction evidence="6">
        <text>Hydrolyzes single-stranded DNA or mismatched double-stranded DNA and polynucleotides, releasing free uracil.</text>
        <dbReference type="EC" id="3.2.2.27"/>
    </reaction>
</comment>
<accession>A0A1W0E5K4</accession>
<dbReference type="NCBIfam" id="TIGR00628">
    <property type="entry name" value="ung"/>
    <property type="match status" value="1"/>
</dbReference>
<keyword evidence="3 6" id="KW-0378">Hydrolase</keyword>
<feature type="domain" description="Uracil-DNA glycosylase-like" evidence="7">
    <location>
        <begin position="50"/>
        <end position="211"/>
    </location>
</feature>
<evidence type="ECO:0000256" key="6">
    <source>
        <dbReference type="RuleBase" id="RU003780"/>
    </source>
</evidence>
<evidence type="ECO:0000256" key="1">
    <source>
        <dbReference type="ARBA" id="ARBA00008184"/>
    </source>
</evidence>
<dbReference type="GO" id="GO:0005634">
    <property type="term" value="C:nucleus"/>
    <property type="evidence" value="ECO:0007669"/>
    <property type="project" value="EnsemblFungi"/>
</dbReference>
<organism evidence="8 9">
    <name type="scientific">Ecytonucleospora hepatopenaei</name>
    <dbReference type="NCBI Taxonomy" id="646526"/>
    <lineage>
        <taxon>Eukaryota</taxon>
        <taxon>Fungi</taxon>
        <taxon>Fungi incertae sedis</taxon>
        <taxon>Microsporidia</taxon>
        <taxon>Enterocytozoonidae</taxon>
        <taxon>Ecytonucleospora</taxon>
    </lineage>
</organism>
<evidence type="ECO:0000256" key="5">
    <source>
        <dbReference type="PROSITE-ProRule" id="PRU10072"/>
    </source>
</evidence>
<comment type="function">
    <text evidence="6">Excises uracil residues from the DNA which can arise as a result of misincorporation of dUMP residues by DNA polymerase or due to deamination of cytosine.</text>
</comment>
<dbReference type="InterPro" id="IPR018085">
    <property type="entry name" value="Ura-DNA_Glyclase_AS"/>
</dbReference>
<evidence type="ECO:0000256" key="2">
    <source>
        <dbReference type="ARBA" id="ARBA00022763"/>
    </source>
</evidence>
<dbReference type="VEuPathDB" id="MicrosporidiaDB:EHP00_40"/>
<dbReference type="STRING" id="646526.A0A1W0E5K4"/>
<dbReference type="EC" id="3.2.2.27" evidence="6"/>
<keyword evidence="2 6" id="KW-0227">DNA damage</keyword>
<dbReference type="SMART" id="SM00986">
    <property type="entry name" value="UDG"/>
    <property type="match status" value="1"/>
</dbReference>
<comment type="caution">
    <text evidence="8">The sequence shown here is derived from an EMBL/GenBank/DDBJ whole genome shotgun (WGS) entry which is preliminary data.</text>
</comment>
<reference evidence="8 9" key="1">
    <citation type="journal article" date="2017" name="Environ. Microbiol.">
        <title>Decay of the glycolytic pathway and adaptation to intranuclear parasitism within Enterocytozoonidae microsporidia.</title>
        <authorList>
            <person name="Wiredu Boakye D."/>
            <person name="Jaroenlak P."/>
            <person name="Prachumwat A."/>
            <person name="Williams T.A."/>
            <person name="Bateman K.S."/>
            <person name="Itsathitphaisarn O."/>
            <person name="Sritunyalucksana K."/>
            <person name="Paszkiewicz K.H."/>
            <person name="Moore K.A."/>
            <person name="Stentiford G.D."/>
            <person name="Williams B.A."/>
        </authorList>
    </citation>
    <scope>NUCLEOTIDE SEQUENCE [LARGE SCALE GENOMIC DNA]</scope>
    <source>
        <strain evidence="8 9">TH1</strain>
    </source>
</reference>
<comment type="similarity">
    <text evidence="1 6">Belongs to the uracil-DNA glycosylase (UDG) superfamily. UNG family.</text>
</comment>
<sequence>MSMEIEDYMDEEWKFYLDDEFKKEYYIRIKETLREQDYLPEKPKIFEFSHNLKMDNIKVVLIGQDPYQRSFEATGLAFSSSKDYNKIPNCCRTFYRAIKKDYPDYNWPKTGCLEKWVDQGVLLLNDTLTVMKNKPGSHFYLNWSRFTNQIVHIISERLNGVVFVLLGSKARAKRNFINSEKHFIIESVHPSHYHAEKFINSHVFKRINEFLKKKEKEEIVW</sequence>
<feature type="active site" description="Proton acceptor" evidence="5">
    <location>
        <position position="65"/>
    </location>
</feature>
<dbReference type="NCBIfam" id="NF003592">
    <property type="entry name" value="PRK05254.1-5"/>
    <property type="match status" value="1"/>
</dbReference>
<proteinExistence type="inferred from homology"/>
<dbReference type="GO" id="GO:0005737">
    <property type="term" value="C:cytoplasm"/>
    <property type="evidence" value="ECO:0007669"/>
    <property type="project" value="EnsemblFungi"/>
</dbReference>
<evidence type="ECO:0000313" key="9">
    <source>
        <dbReference type="Proteomes" id="UP000192758"/>
    </source>
</evidence>
<protein>
    <recommendedName>
        <fullName evidence="6">Uracil-DNA glycosylase</fullName>
        <ecNumber evidence="6">3.2.2.27</ecNumber>
    </recommendedName>
</protein>
<keyword evidence="4 6" id="KW-0234">DNA repair</keyword>
<dbReference type="SMART" id="SM00987">
    <property type="entry name" value="UreE_C"/>
    <property type="match status" value="1"/>
</dbReference>
<dbReference type="InterPro" id="IPR002043">
    <property type="entry name" value="UDG_fam1"/>
</dbReference>
<keyword evidence="9" id="KW-1185">Reference proteome</keyword>